<comment type="caution">
    <text evidence="1">The sequence shown here is derived from an EMBL/GenBank/DDBJ whole genome shotgun (WGS) entry which is preliminary data.</text>
</comment>
<name>F0H760_9BACT</name>
<accession>F0H760</accession>
<gene>
    <name evidence="1" type="ORF">HMPREF9303_1290</name>
</gene>
<proteinExistence type="predicted"/>
<dbReference type="EMBL" id="AEXO01000067">
    <property type="protein sequence ID" value="EGC86323.1"/>
    <property type="molecule type" value="Genomic_DNA"/>
</dbReference>
<sequence length="42" mass="4585">MSGLKNNFTFWTGNILSYPVAGAFPERKTDAGIVTGRFLGSY</sequence>
<organism evidence="1 2">
    <name type="scientific">Prevotella denticola CRIS 18C-A</name>
    <dbReference type="NCBI Taxonomy" id="944557"/>
    <lineage>
        <taxon>Bacteria</taxon>
        <taxon>Pseudomonadati</taxon>
        <taxon>Bacteroidota</taxon>
        <taxon>Bacteroidia</taxon>
        <taxon>Bacteroidales</taxon>
        <taxon>Prevotellaceae</taxon>
        <taxon>Prevotella</taxon>
    </lineage>
</organism>
<protein>
    <submittedName>
        <fullName evidence="1">Uncharacterized protein</fullName>
    </submittedName>
</protein>
<keyword evidence="2" id="KW-1185">Reference proteome</keyword>
<evidence type="ECO:0000313" key="1">
    <source>
        <dbReference type="EMBL" id="EGC86323.1"/>
    </source>
</evidence>
<dbReference type="AlphaFoldDB" id="F0H760"/>
<dbReference type="Proteomes" id="UP000003155">
    <property type="component" value="Unassembled WGS sequence"/>
</dbReference>
<reference evidence="1 2" key="1">
    <citation type="submission" date="2011-02" db="EMBL/GenBank/DDBJ databases">
        <authorList>
            <person name="Durkin A.S."/>
            <person name="Madupu R."/>
            <person name="Torralba M."/>
            <person name="Gillis M."/>
            <person name="Methe B."/>
            <person name="Sutton G."/>
            <person name="Nelson K.E."/>
        </authorList>
    </citation>
    <scope>NUCLEOTIDE SEQUENCE [LARGE SCALE GENOMIC DNA]</scope>
    <source>
        <strain evidence="1 2">CRIS 18C-A</strain>
    </source>
</reference>
<evidence type="ECO:0000313" key="2">
    <source>
        <dbReference type="Proteomes" id="UP000003155"/>
    </source>
</evidence>